<dbReference type="AlphaFoldDB" id="A0A166W326"/>
<dbReference type="STRING" id="708197.A0A166W326"/>
<evidence type="ECO:0000313" key="1">
    <source>
        <dbReference type="EMBL" id="KZL75254.1"/>
    </source>
</evidence>
<reference evidence="1 2" key="1">
    <citation type="submission" date="2015-06" db="EMBL/GenBank/DDBJ databases">
        <title>Survival trade-offs in plant roots during colonization by closely related pathogenic and mutualistic fungi.</title>
        <authorList>
            <person name="Hacquard S."/>
            <person name="Kracher B."/>
            <person name="Hiruma K."/>
            <person name="Weinman A."/>
            <person name="Muench P."/>
            <person name="Garrido Oter R."/>
            <person name="Ver Loren van Themaat E."/>
            <person name="Dallerey J.-F."/>
            <person name="Damm U."/>
            <person name="Henrissat B."/>
            <person name="Lespinet O."/>
            <person name="Thon M."/>
            <person name="Kemen E."/>
            <person name="McHardy A.C."/>
            <person name="Schulze-Lefert P."/>
            <person name="O'Connell R.J."/>
        </authorList>
    </citation>
    <scope>NUCLEOTIDE SEQUENCE [LARGE SCALE GENOMIC DNA]</scope>
    <source>
        <strain evidence="1 2">0861</strain>
    </source>
</reference>
<gene>
    <name evidence="1" type="ORF">CT0861_03246</name>
</gene>
<dbReference type="EMBL" id="LFIV01000025">
    <property type="protein sequence ID" value="KZL75254.1"/>
    <property type="molecule type" value="Genomic_DNA"/>
</dbReference>
<keyword evidence="2" id="KW-1185">Reference proteome</keyword>
<evidence type="ECO:0000313" key="2">
    <source>
        <dbReference type="Proteomes" id="UP000076552"/>
    </source>
</evidence>
<dbReference type="Proteomes" id="UP000076552">
    <property type="component" value="Unassembled WGS sequence"/>
</dbReference>
<organism evidence="1 2">
    <name type="scientific">Colletotrichum tofieldiae</name>
    <dbReference type="NCBI Taxonomy" id="708197"/>
    <lineage>
        <taxon>Eukaryota</taxon>
        <taxon>Fungi</taxon>
        <taxon>Dikarya</taxon>
        <taxon>Ascomycota</taxon>
        <taxon>Pezizomycotina</taxon>
        <taxon>Sordariomycetes</taxon>
        <taxon>Hypocreomycetidae</taxon>
        <taxon>Glomerellales</taxon>
        <taxon>Glomerellaceae</taxon>
        <taxon>Colletotrichum</taxon>
        <taxon>Colletotrichum spaethianum species complex</taxon>
    </lineage>
</organism>
<proteinExistence type="predicted"/>
<name>A0A166W326_9PEZI</name>
<protein>
    <submittedName>
        <fullName evidence="1">HMG box protein</fullName>
    </submittedName>
</protein>
<comment type="caution">
    <text evidence="1">The sequence shown here is derived from an EMBL/GenBank/DDBJ whole genome shotgun (WGS) entry which is preliminary data.</text>
</comment>
<sequence length="155" mass="17713">MAQQFEHIFTELGIPQYLEICLQQKFDTWEAIVATLESDLYAHRPIVVRSPQTNDDYSRDALGIKPGYRRVSTQVGPNPDASLVSPSRATIEKPMLETKWPESALFRAKDRPVVTERKCRRHLRTDDNAPERLPSAYVLFLHADVSVDMCDELKG</sequence>
<accession>A0A166W326</accession>